<reference evidence="2" key="1">
    <citation type="submission" date="2022-10" db="EMBL/GenBank/DDBJ databases">
        <title>Two novel species of Flavobacterium.</title>
        <authorList>
            <person name="Liu Q."/>
            <person name="Xin Y.-H."/>
        </authorList>
    </citation>
    <scope>NUCLEOTIDE SEQUENCE</scope>
    <source>
        <strain evidence="2">LS1R47</strain>
    </source>
</reference>
<evidence type="ECO:0000313" key="2">
    <source>
        <dbReference type="EMBL" id="MCV9933123.1"/>
    </source>
</evidence>
<dbReference type="AlphaFoldDB" id="A0A9X2Z071"/>
<proteinExistence type="predicted"/>
<dbReference type="RefSeq" id="WP_264287359.1">
    <property type="nucleotide sequence ID" value="NZ_JAOZEV010000009.1"/>
</dbReference>
<name>A0A9X2Z071_9FLAO</name>
<feature type="domain" description="HTH araC/xylS-type" evidence="1">
    <location>
        <begin position="134"/>
        <end position="241"/>
    </location>
</feature>
<dbReference type="PROSITE" id="PS01124">
    <property type="entry name" value="HTH_ARAC_FAMILY_2"/>
    <property type="match status" value="1"/>
</dbReference>
<gene>
    <name evidence="2" type="ORF">OIU80_12590</name>
</gene>
<evidence type="ECO:0000313" key="3">
    <source>
        <dbReference type="Proteomes" id="UP001151133"/>
    </source>
</evidence>
<dbReference type="InterPro" id="IPR018060">
    <property type="entry name" value="HTH_AraC"/>
</dbReference>
<dbReference type="InterPro" id="IPR046532">
    <property type="entry name" value="DUF6597"/>
</dbReference>
<keyword evidence="3" id="KW-1185">Reference proteome</keyword>
<accession>A0A9X2Z071</accession>
<dbReference type="Pfam" id="PF20240">
    <property type="entry name" value="DUF6597"/>
    <property type="match status" value="1"/>
</dbReference>
<dbReference type="Proteomes" id="UP001151133">
    <property type="component" value="Unassembled WGS sequence"/>
</dbReference>
<organism evidence="2 3">
    <name type="scientific">Flavobacterium frigoritolerans</name>
    <dbReference type="NCBI Taxonomy" id="2987686"/>
    <lineage>
        <taxon>Bacteria</taxon>
        <taxon>Pseudomonadati</taxon>
        <taxon>Bacteroidota</taxon>
        <taxon>Flavobacteriia</taxon>
        <taxon>Flavobacteriales</taxon>
        <taxon>Flavobacteriaceae</taxon>
        <taxon>Flavobacterium</taxon>
    </lineage>
</organism>
<sequence length="255" mass="29888">MNKNNQEIHDIDYREMKPSFPLSNYVESFWMLSNVSDQEKQIVILPDGRIDLIFSFEDRDDITLLGVDSEPSRAVLAAKTSMFAVSFKLLAIEYLFKDKFPVLIDTAYNLPSDYFGITIRDFENFEGFYNLLFSKFLSMLNHNIDERKLTLFDLIYNSNGEITIAEIAETVHWNSRQINRYFSQRFGISLKAYCTILRFRASFEQIKEGKLFPEQNFTDQAHFIKNIKKFSGVTPKELSKNINDRFIQLSTLKKK</sequence>
<dbReference type="SMART" id="SM00342">
    <property type="entry name" value="HTH_ARAC"/>
    <property type="match status" value="1"/>
</dbReference>
<dbReference type="Gene3D" id="1.10.10.60">
    <property type="entry name" value="Homeodomain-like"/>
    <property type="match status" value="1"/>
</dbReference>
<comment type="caution">
    <text evidence="2">The sequence shown here is derived from an EMBL/GenBank/DDBJ whole genome shotgun (WGS) entry which is preliminary data.</text>
</comment>
<evidence type="ECO:0000259" key="1">
    <source>
        <dbReference type="PROSITE" id="PS01124"/>
    </source>
</evidence>
<dbReference type="GO" id="GO:0043565">
    <property type="term" value="F:sequence-specific DNA binding"/>
    <property type="evidence" value="ECO:0007669"/>
    <property type="project" value="InterPro"/>
</dbReference>
<dbReference type="GO" id="GO:0003700">
    <property type="term" value="F:DNA-binding transcription factor activity"/>
    <property type="evidence" value="ECO:0007669"/>
    <property type="project" value="InterPro"/>
</dbReference>
<dbReference type="EMBL" id="JAOZEV010000009">
    <property type="protein sequence ID" value="MCV9933123.1"/>
    <property type="molecule type" value="Genomic_DNA"/>
</dbReference>
<protein>
    <submittedName>
        <fullName evidence="2">AraC family transcriptional regulator</fullName>
    </submittedName>
</protein>